<comment type="similarity">
    <text evidence="1">Belongs to the membrane fusion protein (MFP) (TC 8.A.1) family.</text>
</comment>
<dbReference type="Pfam" id="PF25954">
    <property type="entry name" value="Beta-barrel_RND_2"/>
    <property type="match status" value="1"/>
</dbReference>
<gene>
    <name evidence="4" type="ORF">EV216_11041</name>
</gene>
<dbReference type="GO" id="GO:1990281">
    <property type="term" value="C:efflux pump complex"/>
    <property type="evidence" value="ECO:0007669"/>
    <property type="project" value="TreeGrafter"/>
</dbReference>
<evidence type="ECO:0000256" key="1">
    <source>
        <dbReference type="ARBA" id="ARBA00009477"/>
    </source>
</evidence>
<dbReference type="OrthoDB" id="9806939at2"/>
<dbReference type="Proteomes" id="UP000295277">
    <property type="component" value="Unassembled WGS sequence"/>
</dbReference>
<evidence type="ECO:0000313" key="5">
    <source>
        <dbReference type="Proteomes" id="UP000295277"/>
    </source>
</evidence>
<dbReference type="PANTHER" id="PTHR30469:SF29">
    <property type="entry name" value="BLR2860 PROTEIN"/>
    <property type="match status" value="1"/>
</dbReference>
<keyword evidence="5" id="KW-1185">Reference proteome</keyword>
<reference evidence="4 5" key="1">
    <citation type="submission" date="2019-03" db="EMBL/GenBank/DDBJ databases">
        <title>Genomic Encyclopedia of Type Strains, Phase IV (KMG-IV): sequencing the most valuable type-strain genomes for metagenomic binning, comparative biology and taxonomic classification.</title>
        <authorList>
            <person name="Goeker M."/>
        </authorList>
    </citation>
    <scope>NUCLEOTIDE SEQUENCE [LARGE SCALE GENOMIC DNA]</scope>
    <source>
        <strain evidence="4 5">DSM 21153</strain>
    </source>
</reference>
<dbReference type="RefSeq" id="WP_132694601.1">
    <property type="nucleotide sequence ID" value="NZ_SLVM01000010.1"/>
</dbReference>
<feature type="domain" description="CusB-like beta-barrel" evidence="3">
    <location>
        <begin position="252"/>
        <end position="321"/>
    </location>
</feature>
<dbReference type="Gene3D" id="2.40.420.20">
    <property type="match status" value="1"/>
</dbReference>
<dbReference type="InterPro" id="IPR058792">
    <property type="entry name" value="Beta-barrel_RND_2"/>
</dbReference>
<name>A0A4R1YUG1_9RHOB</name>
<dbReference type="SUPFAM" id="SSF111369">
    <property type="entry name" value="HlyD-like secretion proteins"/>
    <property type="match status" value="1"/>
</dbReference>
<dbReference type="Gene3D" id="2.40.30.170">
    <property type="match status" value="1"/>
</dbReference>
<sequence>MRLIPMLTAVLVSVSLYLLLMQRDRVLAFAGAEPVAATAEDTVFEADRRVSVVVQKSRAETVQGAVRVRGETQAARQVEVRAETGGRVISEPLRRGATIAEGAVLCELDPGTRAETLAQAEAALAEARARLPEARANVVLAEARRSEAEINDRAAQRLAEGGFASDTRVAGTQTAVSTAEAGVASAQAGLEAAEAAIRAGEANVAAARTEIGRLKIAAPFAGLLDADTAELGTLMQPGSLCATVIQLDPIYLVGYVPETELDRIEIGALAGGRLASGREIVGRVSFVARTADPATRTFRVEIAVQNEAGTIRAGQAVEMIIAVPGQSAHLVPQSALTLDDAGRLGLRLADADGTARFFAVEILRDTPDGFWVAGLPDEAEVIVVGQEFVTDGVPLAVSYRGAAE</sequence>
<dbReference type="NCBIfam" id="TIGR01730">
    <property type="entry name" value="RND_mfp"/>
    <property type="match status" value="1"/>
</dbReference>
<dbReference type="Gene3D" id="1.10.287.470">
    <property type="entry name" value="Helix hairpin bin"/>
    <property type="match status" value="1"/>
</dbReference>
<dbReference type="EMBL" id="SLVM01000010">
    <property type="protein sequence ID" value="TCM84725.1"/>
    <property type="molecule type" value="Genomic_DNA"/>
</dbReference>
<dbReference type="Gene3D" id="2.40.50.100">
    <property type="match status" value="1"/>
</dbReference>
<evidence type="ECO:0000256" key="2">
    <source>
        <dbReference type="SAM" id="Coils"/>
    </source>
</evidence>
<feature type="coiled-coil region" evidence="2">
    <location>
        <begin position="117"/>
        <end position="144"/>
    </location>
</feature>
<dbReference type="InterPro" id="IPR006143">
    <property type="entry name" value="RND_pump_MFP"/>
</dbReference>
<dbReference type="GO" id="GO:0015562">
    <property type="term" value="F:efflux transmembrane transporter activity"/>
    <property type="evidence" value="ECO:0007669"/>
    <property type="project" value="TreeGrafter"/>
</dbReference>
<proteinExistence type="inferred from homology"/>
<accession>A0A4R1YUG1</accession>
<dbReference type="PANTHER" id="PTHR30469">
    <property type="entry name" value="MULTIDRUG RESISTANCE PROTEIN MDTA"/>
    <property type="match status" value="1"/>
</dbReference>
<keyword evidence="2" id="KW-0175">Coiled coil</keyword>
<dbReference type="AlphaFoldDB" id="A0A4R1YUG1"/>
<evidence type="ECO:0000313" key="4">
    <source>
        <dbReference type="EMBL" id="TCM84725.1"/>
    </source>
</evidence>
<organism evidence="4 5">
    <name type="scientific">Rhodovulum steppense</name>
    <dbReference type="NCBI Taxonomy" id="540251"/>
    <lineage>
        <taxon>Bacteria</taxon>
        <taxon>Pseudomonadati</taxon>
        <taxon>Pseudomonadota</taxon>
        <taxon>Alphaproteobacteria</taxon>
        <taxon>Rhodobacterales</taxon>
        <taxon>Paracoccaceae</taxon>
        <taxon>Rhodovulum</taxon>
    </lineage>
</organism>
<evidence type="ECO:0000259" key="3">
    <source>
        <dbReference type="Pfam" id="PF25954"/>
    </source>
</evidence>
<comment type="caution">
    <text evidence="4">The sequence shown here is derived from an EMBL/GenBank/DDBJ whole genome shotgun (WGS) entry which is preliminary data.</text>
</comment>
<protein>
    <submittedName>
        <fullName evidence="4">Multidrug efflux system membrane fusion protein</fullName>
    </submittedName>
</protein>